<feature type="domain" description="EF-hand" evidence="18">
    <location>
        <begin position="2264"/>
        <end position="2299"/>
    </location>
</feature>
<feature type="compositionally biased region" description="Low complexity" evidence="16">
    <location>
        <begin position="2025"/>
        <end position="2037"/>
    </location>
</feature>
<dbReference type="Pfam" id="PF13202">
    <property type="entry name" value="EF-hand_5"/>
    <property type="match status" value="1"/>
</dbReference>
<dbReference type="GO" id="GO:0004674">
    <property type="term" value="F:protein serine/threonine kinase activity"/>
    <property type="evidence" value="ECO:0007669"/>
    <property type="project" value="UniProtKB-KW"/>
</dbReference>
<feature type="region of interest" description="Disordered" evidence="16">
    <location>
        <begin position="1595"/>
        <end position="1642"/>
    </location>
</feature>
<dbReference type="PROSITE" id="PS00018">
    <property type="entry name" value="EF_HAND_1"/>
    <property type="match status" value="2"/>
</dbReference>
<comment type="catalytic activity">
    <reaction evidence="13">
        <text>L-seryl-[protein] + ATP = O-phospho-L-seryl-[protein] + ADP + H(+)</text>
        <dbReference type="Rhea" id="RHEA:17989"/>
        <dbReference type="Rhea" id="RHEA-COMP:9863"/>
        <dbReference type="Rhea" id="RHEA-COMP:11604"/>
        <dbReference type="ChEBI" id="CHEBI:15378"/>
        <dbReference type="ChEBI" id="CHEBI:29999"/>
        <dbReference type="ChEBI" id="CHEBI:30616"/>
        <dbReference type="ChEBI" id="CHEBI:83421"/>
        <dbReference type="ChEBI" id="CHEBI:456216"/>
        <dbReference type="EC" id="2.7.11.1"/>
    </reaction>
</comment>
<feature type="region of interest" description="Disordered" evidence="16">
    <location>
        <begin position="2025"/>
        <end position="2051"/>
    </location>
</feature>
<dbReference type="Gene3D" id="1.10.510.10">
    <property type="entry name" value="Transferase(Phosphotransferase) domain 1"/>
    <property type="match status" value="2"/>
</dbReference>
<name>F0VDS5_NEOCL</name>
<evidence type="ECO:0000313" key="21">
    <source>
        <dbReference type="Proteomes" id="UP000007494"/>
    </source>
</evidence>
<dbReference type="PROSITE" id="PS50011">
    <property type="entry name" value="PROTEIN_KINASE_DOM"/>
    <property type="match status" value="1"/>
</dbReference>
<evidence type="ECO:0000256" key="4">
    <source>
        <dbReference type="ARBA" id="ARBA00022679"/>
    </source>
</evidence>
<keyword evidence="7 14" id="KW-0547">Nucleotide-binding</keyword>
<feature type="domain" description="EF-hand" evidence="18">
    <location>
        <begin position="2064"/>
        <end position="2099"/>
    </location>
</feature>
<feature type="region of interest" description="Disordered" evidence="16">
    <location>
        <begin position="1108"/>
        <end position="1224"/>
    </location>
</feature>
<keyword evidence="3" id="KW-0723">Serine/threonine-protein kinase</keyword>
<dbReference type="InterPro" id="IPR011992">
    <property type="entry name" value="EF-hand-dom_pair"/>
</dbReference>
<dbReference type="EMBL" id="LN714480">
    <property type="protein sequence ID" value="CEL65828.1"/>
    <property type="molecule type" value="Genomic_DNA"/>
</dbReference>
<dbReference type="PROSITE" id="PS50222">
    <property type="entry name" value="EF_HAND_2"/>
    <property type="match status" value="4"/>
</dbReference>
<gene>
    <name evidence="20" type="ORF">BN1204_016600</name>
    <name evidence="19" type="ORF">NCLIV_016600</name>
</gene>
<comment type="cofactor">
    <cofactor evidence="1">
        <name>Mg(2+)</name>
        <dbReference type="ChEBI" id="CHEBI:18420"/>
    </cofactor>
</comment>
<feature type="region of interest" description="Disordered" evidence="16">
    <location>
        <begin position="725"/>
        <end position="767"/>
    </location>
</feature>
<evidence type="ECO:0000256" key="13">
    <source>
        <dbReference type="ARBA" id="ARBA00048679"/>
    </source>
</evidence>
<feature type="compositionally biased region" description="Basic and acidic residues" evidence="16">
    <location>
        <begin position="1108"/>
        <end position="1132"/>
    </location>
</feature>
<dbReference type="GO" id="GO:0005524">
    <property type="term" value="F:ATP binding"/>
    <property type="evidence" value="ECO:0007669"/>
    <property type="project" value="UniProtKB-UniRule"/>
</dbReference>
<dbReference type="VEuPathDB" id="ToxoDB:NCLIV_016600"/>
<evidence type="ECO:0000256" key="16">
    <source>
        <dbReference type="SAM" id="MobiDB-lite"/>
    </source>
</evidence>
<feature type="compositionally biased region" description="Basic and acidic residues" evidence="16">
    <location>
        <begin position="1"/>
        <end position="10"/>
    </location>
</feature>
<dbReference type="PROSITE" id="PS00107">
    <property type="entry name" value="PROTEIN_KINASE_ATP"/>
    <property type="match status" value="1"/>
</dbReference>
<feature type="compositionally biased region" description="Basic and acidic residues" evidence="16">
    <location>
        <begin position="275"/>
        <end position="290"/>
    </location>
</feature>
<evidence type="ECO:0000256" key="1">
    <source>
        <dbReference type="ARBA" id="ARBA00001946"/>
    </source>
</evidence>
<dbReference type="GeneID" id="13444498"/>
<reference evidence="20" key="4">
    <citation type="journal article" date="2015" name="PLoS ONE">
        <title>Comprehensive Evaluation of Toxoplasma gondii VEG and Neospora caninum LIV Genomes with Tachyzoite Stage Transcriptome and Proteome Defines Novel Transcript Features.</title>
        <authorList>
            <person name="Ramaprasad A."/>
            <person name="Mourier T."/>
            <person name="Naeem R."/>
            <person name="Malas T.B."/>
            <person name="Moussa E."/>
            <person name="Panigrahi A."/>
            <person name="Vermont S.J."/>
            <person name="Otto T.D."/>
            <person name="Wastling J."/>
            <person name="Pain A."/>
        </authorList>
    </citation>
    <scope>NUCLEOTIDE SEQUENCE</scope>
    <source>
        <strain evidence="20">Liverpool</strain>
    </source>
</reference>
<feature type="compositionally biased region" description="Polar residues" evidence="16">
    <location>
        <begin position="736"/>
        <end position="751"/>
    </location>
</feature>
<dbReference type="InterPro" id="IPR000719">
    <property type="entry name" value="Prot_kinase_dom"/>
</dbReference>
<evidence type="ECO:0000313" key="19">
    <source>
        <dbReference type="EMBL" id="CBZ51868.1"/>
    </source>
</evidence>
<feature type="compositionally biased region" description="Acidic residues" evidence="16">
    <location>
        <begin position="1484"/>
        <end position="1496"/>
    </location>
</feature>
<dbReference type="PANTHER" id="PTHR24349">
    <property type="entry name" value="SERINE/THREONINE-PROTEIN KINASE"/>
    <property type="match status" value="1"/>
</dbReference>
<evidence type="ECO:0000256" key="14">
    <source>
        <dbReference type="PROSITE-ProRule" id="PRU10141"/>
    </source>
</evidence>
<evidence type="ECO:0000256" key="12">
    <source>
        <dbReference type="ARBA" id="ARBA00047899"/>
    </source>
</evidence>
<feature type="compositionally biased region" description="Basic and acidic residues" evidence="16">
    <location>
        <begin position="1615"/>
        <end position="1634"/>
    </location>
</feature>
<reference evidence="21" key="3">
    <citation type="journal article" date="2012" name="PLoS Pathog.">
        <title>Comparative genomics of the apicomplexan parasites Toxoplasma gondii and Neospora caninum: Coccidia differing in host range and transmission strategy.</title>
        <authorList>
            <person name="Reid A.J."/>
            <person name="Vermont S.J."/>
            <person name="Cotton J.A."/>
            <person name="Harris D."/>
            <person name="Hill-Cawthorne G.A."/>
            <person name="Konen-Waisman S."/>
            <person name="Latham S.M."/>
            <person name="Mourier T."/>
            <person name="Norton R."/>
            <person name="Quail M.A."/>
            <person name="Sanders M."/>
            <person name="Shanmugam D."/>
            <person name="Sohal A."/>
            <person name="Wasmuth J.D."/>
            <person name="Brunk B."/>
            <person name="Grigg M.E."/>
            <person name="Howard J.C."/>
            <person name="Parkinson J."/>
            <person name="Roos D.S."/>
            <person name="Trees A.J."/>
            <person name="Berriman M."/>
            <person name="Pain A."/>
            <person name="Wastling J.M."/>
        </authorList>
    </citation>
    <scope>NUCLEOTIDE SEQUENCE [LARGE SCALE GENOMIC DNA]</scope>
    <source>
        <strain evidence="21">Liverpool</strain>
    </source>
</reference>
<feature type="compositionally biased region" description="Polar residues" evidence="16">
    <location>
        <begin position="1595"/>
        <end position="1606"/>
    </location>
</feature>
<feature type="region of interest" description="Disordered" evidence="16">
    <location>
        <begin position="2179"/>
        <end position="2234"/>
    </location>
</feature>
<evidence type="ECO:0000259" key="17">
    <source>
        <dbReference type="PROSITE" id="PS50011"/>
    </source>
</evidence>
<dbReference type="InterPro" id="IPR050205">
    <property type="entry name" value="CDPK_Ser/Thr_kinases"/>
</dbReference>
<protein>
    <recommendedName>
        <fullName evidence="2">non-specific serine/threonine protein kinase</fullName>
        <ecNumber evidence="2">2.7.11.1</ecNumber>
    </recommendedName>
</protein>
<feature type="compositionally biased region" description="Low complexity" evidence="16">
    <location>
        <begin position="1069"/>
        <end position="1081"/>
    </location>
</feature>
<feature type="compositionally biased region" description="Basic and acidic residues" evidence="16">
    <location>
        <begin position="309"/>
        <end position="330"/>
    </location>
</feature>
<feature type="compositionally biased region" description="Basic residues" evidence="16">
    <location>
        <begin position="633"/>
        <end position="642"/>
    </location>
</feature>
<accession>F0VDS5</accession>
<dbReference type="SMART" id="SM00054">
    <property type="entry name" value="EFh"/>
    <property type="match status" value="4"/>
</dbReference>
<dbReference type="SUPFAM" id="SSF47473">
    <property type="entry name" value="EF-hand"/>
    <property type="match status" value="1"/>
</dbReference>
<keyword evidence="8 19" id="KW-0418">Kinase</keyword>
<evidence type="ECO:0000256" key="7">
    <source>
        <dbReference type="ARBA" id="ARBA00022741"/>
    </source>
</evidence>
<keyword evidence="5" id="KW-0479">Metal-binding</keyword>
<proteinExistence type="inferred from homology"/>
<dbReference type="InterPro" id="IPR017441">
    <property type="entry name" value="Protein_kinase_ATP_BS"/>
</dbReference>
<dbReference type="InParanoid" id="F0VDS5"/>
<feature type="domain" description="EF-hand" evidence="18">
    <location>
        <begin position="2358"/>
        <end position="2390"/>
    </location>
</feature>
<dbReference type="EMBL" id="FR823387">
    <property type="protein sequence ID" value="CBZ51868.1"/>
    <property type="molecule type" value="Genomic_DNA"/>
</dbReference>
<dbReference type="PROSITE" id="PS00108">
    <property type="entry name" value="PROTEIN_KINASE_ST"/>
    <property type="match status" value="1"/>
</dbReference>
<feature type="region of interest" description="Disordered" evidence="16">
    <location>
        <begin position="811"/>
        <end position="861"/>
    </location>
</feature>
<evidence type="ECO:0000256" key="11">
    <source>
        <dbReference type="ARBA" id="ARBA00024334"/>
    </source>
</evidence>
<feature type="region of interest" description="Disordered" evidence="16">
    <location>
        <begin position="1837"/>
        <end position="1861"/>
    </location>
</feature>
<feature type="compositionally biased region" description="Basic and acidic residues" evidence="16">
    <location>
        <begin position="1727"/>
        <end position="1737"/>
    </location>
</feature>
<evidence type="ECO:0000256" key="15">
    <source>
        <dbReference type="SAM" id="Coils"/>
    </source>
</evidence>
<feature type="region of interest" description="Disordered" evidence="16">
    <location>
        <begin position="1"/>
        <end position="32"/>
    </location>
</feature>
<feature type="compositionally biased region" description="Basic and acidic residues" evidence="16">
    <location>
        <begin position="1846"/>
        <end position="1861"/>
    </location>
</feature>
<feature type="compositionally biased region" description="Low complexity" evidence="16">
    <location>
        <begin position="1739"/>
        <end position="1756"/>
    </location>
</feature>
<dbReference type="CDD" id="cd00051">
    <property type="entry name" value="EFh"/>
    <property type="match status" value="2"/>
</dbReference>
<dbReference type="Gene3D" id="1.10.238.10">
    <property type="entry name" value="EF-hand"/>
    <property type="match status" value="1"/>
</dbReference>
<feature type="region of interest" description="Disordered" evidence="16">
    <location>
        <begin position="1040"/>
        <end position="1081"/>
    </location>
</feature>
<feature type="domain" description="Protein kinase" evidence="17">
    <location>
        <begin position="462"/>
        <end position="958"/>
    </location>
</feature>
<dbReference type="Pfam" id="PF00069">
    <property type="entry name" value="Pkinase"/>
    <property type="match status" value="2"/>
</dbReference>
<dbReference type="InterPro" id="IPR011009">
    <property type="entry name" value="Kinase-like_dom_sf"/>
</dbReference>
<keyword evidence="15" id="KW-0175">Coiled coil</keyword>
<dbReference type="OrthoDB" id="40902at2759"/>
<feature type="compositionally biased region" description="Basic and acidic residues" evidence="16">
    <location>
        <begin position="2195"/>
        <end position="2219"/>
    </location>
</feature>
<feature type="region of interest" description="Disordered" evidence="16">
    <location>
        <begin position="1469"/>
        <end position="1560"/>
    </location>
</feature>
<feature type="region of interest" description="Disordered" evidence="16">
    <location>
        <begin position="1682"/>
        <end position="1756"/>
    </location>
</feature>
<comment type="catalytic activity">
    <reaction evidence="12">
        <text>L-threonyl-[protein] + ATP = O-phospho-L-threonyl-[protein] + ADP + H(+)</text>
        <dbReference type="Rhea" id="RHEA:46608"/>
        <dbReference type="Rhea" id="RHEA-COMP:11060"/>
        <dbReference type="Rhea" id="RHEA-COMP:11605"/>
        <dbReference type="ChEBI" id="CHEBI:15378"/>
        <dbReference type="ChEBI" id="CHEBI:30013"/>
        <dbReference type="ChEBI" id="CHEBI:30616"/>
        <dbReference type="ChEBI" id="CHEBI:61977"/>
        <dbReference type="ChEBI" id="CHEBI:456216"/>
        <dbReference type="EC" id="2.7.11.1"/>
    </reaction>
</comment>
<feature type="region of interest" description="Disordered" evidence="16">
    <location>
        <begin position="1243"/>
        <end position="1268"/>
    </location>
</feature>
<evidence type="ECO:0000256" key="10">
    <source>
        <dbReference type="ARBA" id="ARBA00022840"/>
    </source>
</evidence>
<feature type="binding site" evidence="14">
    <location>
        <position position="491"/>
    </location>
    <ligand>
        <name>ATP</name>
        <dbReference type="ChEBI" id="CHEBI:30616"/>
    </ligand>
</feature>
<feature type="compositionally biased region" description="Polar residues" evidence="16">
    <location>
        <begin position="655"/>
        <end position="664"/>
    </location>
</feature>
<dbReference type="InterPro" id="IPR008271">
    <property type="entry name" value="Ser/Thr_kinase_AS"/>
</dbReference>
<dbReference type="OMA" id="TTAYICW"/>
<feature type="compositionally biased region" description="Basic and acidic residues" evidence="16">
    <location>
        <begin position="1191"/>
        <end position="1201"/>
    </location>
</feature>
<dbReference type="GO" id="GO:0005509">
    <property type="term" value="F:calcium ion binding"/>
    <property type="evidence" value="ECO:0007669"/>
    <property type="project" value="InterPro"/>
</dbReference>
<feature type="compositionally biased region" description="Acidic residues" evidence="16">
    <location>
        <begin position="1519"/>
        <end position="1530"/>
    </location>
</feature>
<feature type="compositionally biased region" description="Low complexity" evidence="16">
    <location>
        <begin position="1533"/>
        <end position="1549"/>
    </location>
</feature>
<feature type="coiled-coil region" evidence="15">
    <location>
        <begin position="129"/>
        <end position="178"/>
    </location>
</feature>
<keyword evidence="21" id="KW-1185">Reference proteome</keyword>
<dbReference type="RefSeq" id="XP_003881901.1">
    <property type="nucleotide sequence ID" value="XM_003881852.1"/>
</dbReference>
<feature type="region of interest" description="Disordered" evidence="16">
    <location>
        <begin position="1306"/>
        <end position="1328"/>
    </location>
</feature>
<feature type="compositionally biased region" description="Basic residues" evidence="16">
    <location>
        <begin position="1317"/>
        <end position="1326"/>
    </location>
</feature>
<reference evidence="19" key="2">
    <citation type="submission" date="2011-03" db="EMBL/GenBank/DDBJ databases">
        <title>Comparative genomics and transcriptomics of Neospora caninum and Toxoplasma gondii.</title>
        <authorList>
            <person name="Reid A.J."/>
            <person name="Sohal A."/>
            <person name="Harris D."/>
            <person name="Quail M."/>
            <person name="Sanders M."/>
            <person name="Berriman M."/>
            <person name="Wastling J.M."/>
            <person name="Pain A."/>
        </authorList>
    </citation>
    <scope>NUCLEOTIDE SEQUENCE</scope>
    <source>
        <strain evidence="19">Liverpool</strain>
    </source>
</reference>
<dbReference type="SUPFAM" id="SSF56112">
    <property type="entry name" value="Protein kinase-like (PK-like)"/>
    <property type="match status" value="1"/>
</dbReference>
<evidence type="ECO:0000259" key="18">
    <source>
        <dbReference type="PROSITE" id="PS50222"/>
    </source>
</evidence>
<dbReference type="Proteomes" id="UP000007494">
    <property type="component" value="Chromosome VI"/>
</dbReference>
<reference evidence="19" key="1">
    <citation type="submission" date="2011-02" db="EMBL/GenBank/DDBJ databases">
        <authorList>
            <person name="Aslett M."/>
        </authorList>
    </citation>
    <scope>NUCLEOTIDE SEQUENCE</scope>
    <source>
        <strain evidence="19">Liverpool</strain>
    </source>
</reference>
<dbReference type="Pfam" id="PF13499">
    <property type="entry name" value="EF-hand_7"/>
    <property type="match status" value="1"/>
</dbReference>
<evidence type="ECO:0000313" key="20">
    <source>
        <dbReference type="EMBL" id="CEL65828.1"/>
    </source>
</evidence>
<sequence>MANRETERSASRSRVAASPFRTGSVASSPHADSSARNLHSVLETCLLSSQNEAAEATKLAQGEAEAAVAAAALTASLIDAMSVEHQQICGLVPFSSPASLSVSPAFASSFGSPPASTLRRGAGRTLRGLGRLNLEREHAEVAVQCAEEKLQEVAKEMRQTLEDERRRVATELEKQRQHLLHHEGELSLLHSQLNAVLREGSLPSVRRHTVNAKASRAAPRVGSLSPNAPGALPSRRKAPPSSSLSPSFGTVDAPPQGQMCQEEAPQQVEPPGGDSDSREEGGRGRKRADDEGAALEARGGVSSEDREEEAEKGVEGQSEPRSDGGRDTRGEGLYQEGEQRMEQTGRMEREGDSALRREEDWLQTSTPPAARGLSHSQQPPREDTETGGAHVLDQAKPESSVGLSTSHQTGEKNAPSLSSLAAKQEQEEELLDANGSNGRCTRTDFKQSSEVLRHGDSLLRNYVVKQKVGSGTWGDVFVAVERASGLQRAVKRISKRSVRALEHAEDELLLLQRLDHPNIIKVYDCFEDYSYVYIVMELCRGGDLYDAILRRACGGSNPVPPGPPRPPFDEVGAAVLMHQIFAAVHYCHCRAVAHRDIKPENFLLTHPDSFRLKLIDFGLARSFLYDPDELPPRTKRRRRAAQRRLGSADAGPPTKTASTVSSPLDSRGQAATPPEDLATRPANSLGGEETASAADGREPAAETADVTQSGRCVCASVGHELRRRQAKTERRFRSAKNLQDDVSQAPSSRRSSVFALERNSGGERRQEASCLRRHQLVRPLHSVVGTMHFAAPELLSISVRDAYPARTPLSLRHPAADSETRSGGSEFAAGEAPEARSPPEASDLRERPCEAASTSADAETHHLREVGEQRLRTFGYDGRYADSWSCGVLLYLLLSGELPFQGSSDAEILHRMLHAPPCFTGEVWTSISSVAKDLICRLLTVPPSSRLLPGEALRHPFFHVFLPHTIPLPLYASPGLLPRRPSLSASPSFSSLLTPCQGVRTPSVATPASGCGIAAGRCGGALKSPTGPCSGERMSNLEESPEVAACASPSAKEGEDSPSRATSRGFAKSSSASPRVSPRSSVLRRCRSETDLFCACCLCARNGGPRGRDRRLLHGREDHEIPKTDLRPHDSCRTASLSLSLESRPLTGASPRGLPGPYPPAAAQQDDSLDLPCSFKASSLRPPVPSSHQLPSERREGERNDCQSPSPVSSAAPPGWRCPASGGATSREIGARRALDWWVAPPFHSPGSLEREDRSPVSESETNGRRVPSSVASFNAHRQALPPCASAAHLLGLRVRTQDGTPGVLPLPLIEVSGPKGRGKKTKKTSRALDPTQAAALLERIGVPASGSARAPLEASSEDRCVSRFASSPVSVPHFPPEGTLRSRFLSRASAPSAAGLTQRSSQWPGAGARRVLLVGEREVAEANLAQHEWQTLLEEIAEEIGDGGDSVALTTAYICWCRAPAQQQRALLRARSAEGQADREAPSEDADEEDAAEDASENKLETGAGEENGECAGGAEKEETEEGSSEEDSGSEKSSTCSADSRSSSRSFEASDEADTGPRLRLSPAFAFPAVSVPPVFHPQASWSGSAGAISCSTASSWCSPQSGETRGGVAVSETERKKLGDTTLAEHEKPDGGKSVGGPSCASDEATLAALSAVTATQFLQPTLPFYPLGEMQAPTAFPVREKPQSATPRAARPPLVYNPRTCPSAAAGRGRIPGRNAENLVRSGDTEGRSEGRAAGRGFRALPRAWPGAPGEAFAGGPETAAANFAACGGLYLDESSWQPVDDDLDSSLCGETARRPSPSRPSRRGCEALPGHPFSFVLSGRGSAVCSHAQAASGGVSSGARMSEREEGPRSDDERAKSQKEQELNFLLCSPVPHFHLPCREASDKILCDRGQARHPSDASNTEASSPTAPLCSASCVSRSVAPSLPAAQIWFLTPQDVKLFPFCPLAPILVERWMAYARKTALQRKCASSVVEVARGEFANVPPPHASRPVALAAARTGIRGAPPLAAGCMRGSAGSASRSVDASAAARSAPSTPAGQGLGASPAPGSAEEIERCDCAVEQLQRLEGLFVLLDSDGDGQLSLAETLAGVRRLAALLRFKMTVDLERKKEANALAREREKRLKKVEEEISAAEAVVHRQQEFLDVCRKQRTPAAVQTLQNKGRVSILCESRGEPLQEPWRRTAQPGLSGETSCERRESPPGRIDQECEGVNEKGTEGENAPTAVPEATRAGGAGSEGACGCRAQRRRERRNLLAALWQADAAEPLLDACMHACDTNGDGALDLSEFLTACADERIFARQDLLKAAFRKLDRDGDGAISAEEMGVALGWSEAGVDSCRLDFVKEEEPEKECDRRRQTNEHVAELLLAADSDGDGKFSFQDFVSCLREP</sequence>
<keyword evidence="6" id="KW-0677">Repeat</keyword>
<organism evidence="19 21">
    <name type="scientific">Neospora caninum (strain Liverpool)</name>
    <dbReference type="NCBI Taxonomy" id="572307"/>
    <lineage>
        <taxon>Eukaryota</taxon>
        <taxon>Sar</taxon>
        <taxon>Alveolata</taxon>
        <taxon>Apicomplexa</taxon>
        <taxon>Conoidasida</taxon>
        <taxon>Coccidia</taxon>
        <taxon>Eucoccidiorida</taxon>
        <taxon>Eimeriorina</taxon>
        <taxon>Sarcocystidae</taxon>
        <taxon>Neospora</taxon>
    </lineage>
</organism>
<evidence type="ECO:0000256" key="6">
    <source>
        <dbReference type="ARBA" id="ARBA00022737"/>
    </source>
</evidence>
<dbReference type="FunFam" id="3.30.200.20:FF:000315">
    <property type="entry name" value="Calcium-dependent protein kinase 3"/>
    <property type="match status" value="1"/>
</dbReference>
<feature type="compositionally biased region" description="Basic and acidic residues" evidence="16">
    <location>
        <begin position="337"/>
        <end position="360"/>
    </location>
</feature>
<evidence type="ECO:0000256" key="3">
    <source>
        <dbReference type="ARBA" id="ARBA00022527"/>
    </source>
</evidence>
<comment type="similarity">
    <text evidence="11">Belongs to the protein kinase superfamily. Ser/Thr protein kinase family. CDPK subfamily.</text>
</comment>
<keyword evidence="9" id="KW-0106">Calcium</keyword>
<feature type="region of interest" description="Disordered" evidence="16">
    <location>
        <begin position="628"/>
        <end position="708"/>
    </location>
</feature>
<evidence type="ECO:0000256" key="9">
    <source>
        <dbReference type="ARBA" id="ARBA00022837"/>
    </source>
</evidence>
<dbReference type="InterPro" id="IPR018247">
    <property type="entry name" value="EF_Hand_1_Ca_BS"/>
</dbReference>
<feature type="domain" description="EF-hand" evidence="18">
    <location>
        <begin position="2300"/>
        <end position="2335"/>
    </location>
</feature>
<dbReference type="EC" id="2.7.11.1" evidence="2"/>
<dbReference type="SMART" id="SM00220">
    <property type="entry name" value="S_TKc"/>
    <property type="match status" value="1"/>
</dbReference>
<feature type="region of interest" description="Disordered" evidence="16">
    <location>
        <begin position="207"/>
        <end position="442"/>
    </location>
</feature>
<evidence type="ECO:0000256" key="8">
    <source>
        <dbReference type="ARBA" id="ARBA00022777"/>
    </source>
</evidence>
<feature type="coiled-coil region" evidence="15">
    <location>
        <begin position="2108"/>
        <end position="2138"/>
    </location>
</feature>
<feature type="compositionally biased region" description="Low complexity" evidence="16">
    <location>
        <begin position="1204"/>
        <end position="1214"/>
    </location>
</feature>
<keyword evidence="10 14" id="KW-0067">ATP-binding</keyword>
<keyword evidence="4" id="KW-0808">Transferase</keyword>
<dbReference type="InterPro" id="IPR002048">
    <property type="entry name" value="EF_hand_dom"/>
</dbReference>
<dbReference type="eggNOG" id="KOG0032">
    <property type="taxonomic scope" value="Eukaryota"/>
</dbReference>
<evidence type="ECO:0000256" key="2">
    <source>
        <dbReference type="ARBA" id="ARBA00012513"/>
    </source>
</evidence>
<evidence type="ECO:0000256" key="5">
    <source>
        <dbReference type="ARBA" id="ARBA00022723"/>
    </source>
</evidence>